<evidence type="ECO:0000313" key="2">
    <source>
        <dbReference type="EMBL" id="CAC5418315.1"/>
    </source>
</evidence>
<dbReference type="OrthoDB" id="6117453at2759"/>
<gene>
    <name evidence="2" type="ORF">MCOR_50761</name>
</gene>
<feature type="compositionally biased region" description="Basic and acidic residues" evidence="1">
    <location>
        <begin position="66"/>
        <end position="77"/>
    </location>
</feature>
<dbReference type="Proteomes" id="UP000507470">
    <property type="component" value="Unassembled WGS sequence"/>
</dbReference>
<reference evidence="2 3" key="1">
    <citation type="submission" date="2020-06" db="EMBL/GenBank/DDBJ databases">
        <authorList>
            <person name="Li R."/>
            <person name="Bekaert M."/>
        </authorList>
    </citation>
    <scope>NUCLEOTIDE SEQUENCE [LARGE SCALE GENOMIC DNA]</scope>
    <source>
        <strain evidence="3">wild</strain>
    </source>
</reference>
<feature type="region of interest" description="Disordered" evidence="1">
    <location>
        <begin position="64"/>
        <end position="93"/>
    </location>
</feature>
<organism evidence="2 3">
    <name type="scientific">Mytilus coruscus</name>
    <name type="common">Sea mussel</name>
    <dbReference type="NCBI Taxonomy" id="42192"/>
    <lineage>
        <taxon>Eukaryota</taxon>
        <taxon>Metazoa</taxon>
        <taxon>Spiralia</taxon>
        <taxon>Lophotrochozoa</taxon>
        <taxon>Mollusca</taxon>
        <taxon>Bivalvia</taxon>
        <taxon>Autobranchia</taxon>
        <taxon>Pteriomorphia</taxon>
        <taxon>Mytilida</taxon>
        <taxon>Mytiloidea</taxon>
        <taxon>Mytilidae</taxon>
        <taxon>Mytilinae</taxon>
        <taxon>Mytilus</taxon>
    </lineage>
</organism>
<name>A0A6J8EFD0_MYTCO</name>
<keyword evidence="3" id="KW-1185">Reference proteome</keyword>
<protein>
    <submittedName>
        <fullName evidence="2">Uncharacterized protein</fullName>
    </submittedName>
</protein>
<dbReference type="EMBL" id="CACVKT020008908">
    <property type="protein sequence ID" value="CAC5418315.1"/>
    <property type="molecule type" value="Genomic_DNA"/>
</dbReference>
<dbReference type="AlphaFoldDB" id="A0A6J8EFD0"/>
<evidence type="ECO:0000313" key="3">
    <source>
        <dbReference type="Proteomes" id="UP000507470"/>
    </source>
</evidence>
<evidence type="ECO:0000256" key="1">
    <source>
        <dbReference type="SAM" id="MobiDB-lite"/>
    </source>
</evidence>
<proteinExistence type="predicted"/>
<sequence>MPQDMQNALASAKMAEAYCYRKYDDSVNAAGLFKNKSRDNRRTADDLNTEVRDLRQKFQELSEQVRAQKEMKSDKRSPQAPAAASSEMSEMKDQIQSLMSLISDMNVQNKPQAANDRQNTHDRNYNYPANDRQVTNDRNNYPANERQVTHDRNNFYGPCFKCKDTIPEVQHVEVSYIIDSPHSQLTRSKPDFSKVKFLFTLPENLQETELDKLACLLHDNLDLFVTVDNPNLGFTLRNQEYCSIWCIRGLLAKPQEETLFNLFEVIKRLTQPSYSTEQLQGLIEDTSTAVVLLERDFPLTLQNITTHLLHHIPEGYEDYGPLYDRWLYPLERANSWVTRQILQLGHEESTVMQTYRIYDWSSHNILSGEILNCSRQTSLCRMAEKVNSIHHQDISTSSTKRFMLQSDDLSILRDNYNSIYNQSYELFDIYPVVTYLKFSHRQDAELKRQFFFSTTEHQTTASRSHDYCVSVSHRTNLRFGTINKIFLHNHQDKAIMWVKLEMFPIPEQSGLFLVTDDRKIDTHIFSFDKISNPVVFALEDNKIWF</sequence>
<feature type="compositionally biased region" description="Low complexity" evidence="1">
    <location>
        <begin position="78"/>
        <end position="88"/>
    </location>
</feature>
<feature type="region of interest" description="Disordered" evidence="1">
    <location>
        <begin position="111"/>
        <end position="140"/>
    </location>
</feature>
<accession>A0A6J8EFD0</accession>